<evidence type="ECO:0000256" key="14">
    <source>
        <dbReference type="HAMAP-Rule" id="MF_00053"/>
    </source>
</evidence>
<keyword evidence="13 14" id="KW-0460">Magnesium</keyword>
<comment type="cofactor">
    <cofactor evidence="14 15">
        <name>Mn(2+)</name>
        <dbReference type="ChEBI" id="CHEBI:29035"/>
    </cofactor>
    <cofactor evidence="14 15">
        <name>Mg(2+)</name>
        <dbReference type="ChEBI" id="CHEBI:18420"/>
    </cofactor>
    <text evidence="14 15">Manganese or magnesium. Binds 1 divalent metal ion per monomer in the absence of substrate. May bind a second metal ion after substrate binding.</text>
</comment>
<dbReference type="FunFam" id="3.30.420.10:FF:000047">
    <property type="entry name" value="Ribonuclease HIII"/>
    <property type="match status" value="1"/>
</dbReference>
<evidence type="ECO:0000256" key="4">
    <source>
        <dbReference type="ARBA" id="ARBA00004496"/>
    </source>
</evidence>
<dbReference type="InterPro" id="IPR004641">
    <property type="entry name" value="RNase_HIII"/>
</dbReference>
<dbReference type="InterPro" id="IPR024567">
    <property type="entry name" value="RNase_HII/HIII_dom"/>
</dbReference>
<dbReference type="PROSITE" id="PS51975">
    <property type="entry name" value="RNASE_H_2"/>
    <property type="match status" value="1"/>
</dbReference>
<dbReference type="InterPro" id="IPR036397">
    <property type="entry name" value="RNaseH_sf"/>
</dbReference>
<feature type="binding site" evidence="14 15">
    <location>
        <position position="129"/>
    </location>
    <ligand>
        <name>a divalent metal cation</name>
        <dbReference type="ChEBI" id="CHEBI:60240"/>
    </ligand>
</feature>
<dbReference type="Pfam" id="PF11858">
    <property type="entry name" value="DUF3378"/>
    <property type="match status" value="1"/>
</dbReference>
<evidence type="ECO:0000256" key="5">
    <source>
        <dbReference type="ARBA" id="ARBA00008378"/>
    </source>
</evidence>
<dbReference type="AlphaFoldDB" id="A0AA95MMV1"/>
<evidence type="ECO:0000256" key="8">
    <source>
        <dbReference type="ARBA" id="ARBA00022490"/>
    </source>
</evidence>
<dbReference type="GO" id="GO:0043137">
    <property type="term" value="P:DNA replication, removal of RNA primer"/>
    <property type="evidence" value="ECO:0007669"/>
    <property type="project" value="TreeGrafter"/>
</dbReference>
<evidence type="ECO:0000256" key="16">
    <source>
        <dbReference type="SAM" id="MobiDB-lite"/>
    </source>
</evidence>
<evidence type="ECO:0000256" key="13">
    <source>
        <dbReference type="ARBA" id="ARBA00022842"/>
    </source>
</evidence>
<evidence type="ECO:0000313" key="18">
    <source>
        <dbReference type="EMBL" id="WHY84938.1"/>
    </source>
</evidence>
<dbReference type="GO" id="GO:0006298">
    <property type="term" value="P:mismatch repair"/>
    <property type="evidence" value="ECO:0007669"/>
    <property type="project" value="TreeGrafter"/>
</dbReference>
<evidence type="ECO:0000256" key="3">
    <source>
        <dbReference type="ARBA" id="ARBA00004065"/>
    </source>
</evidence>
<organism evidence="18 19">
    <name type="scientific">Neobacillus novalis</name>
    <dbReference type="NCBI Taxonomy" id="220687"/>
    <lineage>
        <taxon>Bacteria</taxon>
        <taxon>Bacillati</taxon>
        <taxon>Bacillota</taxon>
        <taxon>Bacilli</taxon>
        <taxon>Bacillales</taxon>
        <taxon>Bacillaceae</taxon>
        <taxon>Neobacillus</taxon>
    </lineage>
</organism>
<feature type="binding site" evidence="14 15">
    <location>
        <position position="233"/>
    </location>
    <ligand>
        <name>a divalent metal cation</name>
        <dbReference type="ChEBI" id="CHEBI:60240"/>
    </ligand>
</feature>
<dbReference type="GO" id="GO:0000287">
    <property type="term" value="F:magnesium ion binding"/>
    <property type="evidence" value="ECO:0007669"/>
    <property type="project" value="UniProtKB-UniRule"/>
</dbReference>
<evidence type="ECO:0000256" key="2">
    <source>
        <dbReference type="ARBA" id="ARBA00001946"/>
    </source>
</evidence>
<feature type="binding site" evidence="14 15">
    <location>
        <position position="128"/>
    </location>
    <ligand>
        <name>a divalent metal cation</name>
        <dbReference type="ChEBI" id="CHEBI:60240"/>
    </ligand>
</feature>
<comment type="catalytic activity">
    <reaction evidence="1 14 15">
        <text>Endonucleolytic cleavage to 5'-phosphomonoester.</text>
        <dbReference type="EC" id="3.1.26.4"/>
    </reaction>
</comment>
<dbReference type="NCBIfam" id="TIGR00716">
    <property type="entry name" value="rnhC"/>
    <property type="match status" value="1"/>
</dbReference>
<dbReference type="EC" id="3.1.26.4" evidence="6 14"/>
<feature type="region of interest" description="Disordered" evidence="16">
    <location>
        <begin position="63"/>
        <end position="111"/>
    </location>
</feature>
<evidence type="ECO:0000256" key="11">
    <source>
        <dbReference type="ARBA" id="ARBA00022759"/>
    </source>
</evidence>
<keyword evidence="12 14" id="KW-0378">Hydrolase</keyword>
<comment type="similarity">
    <text evidence="5 14">Belongs to the RNase HII family. RnhC subfamily.</text>
</comment>
<evidence type="ECO:0000256" key="12">
    <source>
        <dbReference type="ARBA" id="ARBA00022801"/>
    </source>
</evidence>
<dbReference type="InterPro" id="IPR012337">
    <property type="entry name" value="RNaseH-like_sf"/>
</dbReference>
<dbReference type="Gene3D" id="3.30.420.10">
    <property type="entry name" value="Ribonuclease H-like superfamily/Ribonuclease H"/>
    <property type="match status" value="1"/>
</dbReference>
<feature type="compositionally biased region" description="Low complexity" evidence="16">
    <location>
        <begin position="82"/>
        <end position="99"/>
    </location>
</feature>
<dbReference type="CDD" id="cd06590">
    <property type="entry name" value="RNase_HII_bacteria_HIII_like"/>
    <property type="match status" value="1"/>
</dbReference>
<evidence type="ECO:0000256" key="10">
    <source>
        <dbReference type="ARBA" id="ARBA00022723"/>
    </source>
</evidence>
<comment type="subcellular location">
    <subcellularLocation>
        <location evidence="4 14">Cytoplasm</location>
    </subcellularLocation>
</comment>
<dbReference type="Gene3D" id="3.30.310.10">
    <property type="entry name" value="TATA-Binding Protein"/>
    <property type="match status" value="1"/>
</dbReference>
<evidence type="ECO:0000313" key="19">
    <source>
        <dbReference type="Proteomes" id="UP001178288"/>
    </source>
</evidence>
<dbReference type="SUPFAM" id="SSF53098">
    <property type="entry name" value="Ribonuclease H-like"/>
    <property type="match status" value="1"/>
</dbReference>
<dbReference type="HAMAP" id="MF_00053">
    <property type="entry name" value="RNase_HIII"/>
    <property type="match status" value="1"/>
</dbReference>
<dbReference type="InterPro" id="IPR012295">
    <property type="entry name" value="TBP_dom_sf"/>
</dbReference>
<dbReference type="Pfam" id="PF01351">
    <property type="entry name" value="RNase_HII"/>
    <property type="match status" value="1"/>
</dbReference>
<protein>
    <recommendedName>
        <fullName evidence="7 14">Ribonuclease HIII</fullName>
        <shortName evidence="14">RNase HIII</shortName>
        <ecNumber evidence="6 14">3.1.26.4</ecNumber>
    </recommendedName>
</protein>
<keyword evidence="10 14" id="KW-0479">Metal-binding</keyword>
<evidence type="ECO:0000256" key="1">
    <source>
        <dbReference type="ARBA" id="ARBA00000077"/>
    </source>
</evidence>
<evidence type="ECO:0000256" key="6">
    <source>
        <dbReference type="ARBA" id="ARBA00012180"/>
    </source>
</evidence>
<dbReference type="KEGG" id="nnv:QNH39_20120"/>
<dbReference type="CDD" id="cd14796">
    <property type="entry name" value="RNAse_HIII_N"/>
    <property type="match status" value="1"/>
</dbReference>
<dbReference type="GO" id="GO:0005737">
    <property type="term" value="C:cytoplasm"/>
    <property type="evidence" value="ECO:0007669"/>
    <property type="project" value="UniProtKB-SubCell"/>
</dbReference>
<keyword evidence="11 14" id="KW-0255">Endonuclease</keyword>
<dbReference type="InterPro" id="IPR001352">
    <property type="entry name" value="RNase_HII/HIII"/>
</dbReference>
<dbReference type="EMBL" id="CP126114">
    <property type="protein sequence ID" value="WHY84938.1"/>
    <property type="molecule type" value="Genomic_DNA"/>
</dbReference>
<dbReference type="GO" id="GO:0003723">
    <property type="term" value="F:RNA binding"/>
    <property type="evidence" value="ECO:0007669"/>
    <property type="project" value="UniProtKB-UniRule"/>
</dbReference>
<comment type="function">
    <text evidence="3 14">Endonuclease that specifically degrades the RNA of RNA-DNA hybrids.</text>
</comment>
<dbReference type="GO" id="GO:0032299">
    <property type="term" value="C:ribonuclease H2 complex"/>
    <property type="evidence" value="ECO:0007669"/>
    <property type="project" value="TreeGrafter"/>
</dbReference>
<keyword evidence="9 14" id="KW-0540">Nuclease</keyword>
<name>A0AA95MMV1_9BACI</name>
<comment type="cofactor">
    <cofactor evidence="2">
        <name>Mg(2+)</name>
        <dbReference type="ChEBI" id="CHEBI:18420"/>
    </cofactor>
</comment>
<proteinExistence type="inferred from homology"/>
<evidence type="ECO:0000256" key="9">
    <source>
        <dbReference type="ARBA" id="ARBA00022722"/>
    </source>
</evidence>
<dbReference type="GO" id="GO:0004523">
    <property type="term" value="F:RNA-DNA hybrid ribonuclease activity"/>
    <property type="evidence" value="ECO:0007669"/>
    <property type="project" value="UniProtKB-UniRule"/>
</dbReference>
<dbReference type="PANTHER" id="PTHR10954">
    <property type="entry name" value="RIBONUCLEASE H2 SUBUNIT A"/>
    <property type="match status" value="1"/>
</dbReference>
<reference evidence="18" key="1">
    <citation type="submission" date="2023-05" db="EMBL/GenBank/DDBJ databases">
        <title>Comparative genomics of Bacillaceae isolates and their secondary metabolite potential.</title>
        <authorList>
            <person name="Song L."/>
            <person name="Nielsen L.J."/>
            <person name="Mohite O."/>
            <person name="Xu X."/>
            <person name="Weber T."/>
            <person name="Kovacs A.T."/>
        </authorList>
    </citation>
    <scope>NUCLEOTIDE SEQUENCE</scope>
    <source>
        <strain evidence="18">XLM17</strain>
    </source>
</reference>
<dbReference type="RefSeq" id="WP_082804866.1">
    <property type="nucleotide sequence ID" value="NZ_CP126114.1"/>
</dbReference>
<dbReference type="InterPro" id="IPR024568">
    <property type="entry name" value="RNase_HIII_N"/>
</dbReference>
<keyword evidence="8 14" id="KW-0963">Cytoplasm</keyword>
<dbReference type="PANTHER" id="PTHR10954:SF23">
    <property type="entry name" value="RIBONUCLEASE"/>
    <property type="match status" value="1"/>
</dbReference>
<gene>
    <name evidence="14 18" type="primary">rnhC</name>
    <name evidence="18" type="ORF">QNH39_20120</name>
</gene>
<evidence type="ECO:0000256" key="15">
    <source>
        <dbReference type="PROSITE-ProRule" id="PRU01319"/>
    </source>
</evidence>
<evidence type="ECO:0000259" key="17">
    <source>
        <dbReference type="PROSITE" id="PS51975"/>
    </source>
</evidence>
<feature type="compositionally biased region" description="Gly residues" evidence="16">
    <location>
        <begin position="65"/>
        <end position="81"/>
    </location>
</feature>
<evidence type="ECO:0000256" key="7">
    <source>
        <dbReference type="ARBA" id="ARBA00021407"/>
    </source>
</evidence>
<dbReference type="Proteomes" id="UP001178288">
    <property type="component" value="Chromosome"/>
</dbReference>
<keyword evidence="19" id="KW-1185">Reference proteome</keyword>
<accession>A0AA95MMV1</accession>
<dbReference type="PIRSF" id="PIRSF037748">
    <property type="entry name" value="RnhC"/>
    <property type="match status" value="1"/>
</dbReference>
<sequence length="342" mass="35905">MGNVVINLGMTEIMKMHGYYSKQLVDKNPPGSVFAAKTPACMVTAYKSGKVLFQGNDCEKEAGKWSGGGGRGAAGGSGGSDAGSTAGRGSAGSVAGGSAKRPAAAKGKSTAKGDLPIGIGGMSAIGSDEVGTGDFFGPITVVAAYVKKEHIPLLKELGVRDSKDLGDEKIIAIAKVIKDVVPFSLMTLRNEKYNQVQQSGWTQGKMKAVLHNQAILNVLGKISPEKPEAILIDQFVQPSTYYQHLKGQKVIAKENVYFSTKAEGIHLAVAAASILARYAFIQYIDKLGEAAGFKIPKGAGAQVDVAAAKLIVNKGRGILPSFVKLHFANTDKALELVNKKRK</sequence>
<feature type="domain" description="RNase H type-2" evidence="17">
    <location>
        <begin position="122"/>
        <end position="339"/>
    </location>
</feature>